<dbReference type="GO" id="GO:0042984">
    <property type="term" value="P:regulation of amyloid precursor protein biosynthetic process"/>
    <property type="evidence" value="ECO:0007669"/>
    <property type="project" value="TreeGrafter"/>
</dbReference>
<dbReference type="Pfam" id="PF03992">
    <property type="entry name" value="ABM"/>
    <property type="match status" value="1"/>
</dbReference>
<keyword evidence="3" id="KW-1185">Reference proteome</keyword>
<dbReference type="PANTHER" id="PTHR12178:SF3">
    <property type="entry name" value="N-TERMINAL EF-HAND CALCIUM-BINDING PROTEIN 3"/>
    <property type="match status" value="1"/>
</dbReference>
<dbReference type="PANTHER" id="PTHR12178">
    <property type="entry name" value="EF-HAND DOMAIN-CONTAINING PROTEIN"/>
    <property type="match status" value="1"/>
</dbReference>
<dbReference type="AlphaFoldDB" id="A0A673IVS7"/>
<dbReference type="InterPro" id="IPR039862">
    <property type="entry name" value="NECAB1/2/3"/>
</dbReference>
<accession>A0A673IVS7</accession>
<dbReference type="Gene3D" id="3.30.70.100">
    <property type="match status" value="1"/>
</dbReference>
<dbReference type="GO" id="GO:0005783">
    <property type="term" value="C:endoplasmic reticulum"/>
    <property type="evidence" value="ECO:0007669"/>
    <property type="project" value="TreeGrafter"/>
</dbReference>
<evidence type="ECO:0000259" key="1">
    <source>
        <dbReference type="PROSITE" id="PS51725"/>
    </source>
</evidence>
<dbReference type="Ensembl" id="ENSSRHT00000044345.1">
    <property type="protein sequence ID" value="ENSSRHP00000043131.1"/>
    <property type="gene ID" value="ENSSRHG00000021829.1"/>
</dbReference>
<name>A0A673IVS7_9TELE</name>
<organism evidence="2 3">
    <name type="scientific">Sinocyclocheilus rhinocerous</name>
    <dbReference type="NCBI Taxonomy" id="307959"/>
    <lineage>
        <taxon>Eukaryota</taxon>
        <taxon>Metazoa</taxon>
        <taxon>Chordata</taxon>
        <taxon>Craniata</taxon>
        <taxon>Vertebrata</taxon>
        <taxon>Euteleostomi</taxon>
        <taxon>Actinopterygii</taxon>
        <taxon>Neopterygii</taxon>
        <taxon>Teleostei</taxon>
        <taxon>Ostariophysi</taxon>
        <taxon>Cypriniformes</taxon>
        <taxon>Cyprinidae</taxon>
        <taxon>Cyprininae</taxon>
        <taxon>Sinocyclocheilus</taxon>
    </lineage>
</organism>
<reference evidence="2" key="2">
    <citation type="submission" date="2025-09" db="UniProtKB">
        <authorList>
            <consortium name="Ensembl"/>
        </authorList>
    </citation>
    <scope>IDENTIFICATION</scope>
</reference>
<evidence type="ECO:0000313" key="2">
    <source>
        <dbReference type="Ensembl" id="ENSSRHP00000043131.1"/>
    </source>
</evidence>
<dbReference type="SUPFAM" id="SSF54909">
    <property type="entry name" value="Dimeric alpha+beta barrel"/>
    <property type="match status" value="1"/>
</dbReference>
<sequence>MLVQRQMSVTENGLEEFQKTLKTYADTTANQNDNLHVSIQKLPEKSCYIIYEFWQDRISWMSYLQSDASKMFQRCIIDMLEDPEIVCTMLMPGKSVILNNCIMFNY</sequence>
<dbReference type="GO" id="GO:0000137">
    <property type="term" value="C:Golgi cis cisterna"/>
    <property type="evidence" value="ECO:0007669"/>
    <property type="project" value="TreeGrafter"/>
</dbReference>
<dbReference type="InterPro" id="IPR011008">
    <property type="entry name" value="Dimeric_a/b-barrel"/>
</dbReference>
<feature type="domain" description="ABM" evidence="1">
    <location>
        <begin position="1"/>
        <end position="89"/>
    </location>
</feature>
<dbReference type="Proteomes" id="UP000472270">
    <property type="component" value="Unassembled WGS sequence"/>
</dbReference>
<protein>
    <recommendedName>
        <fullName evidence="1">ABM domain-containing protein</fullName>
    </recommendedName>
</protein>
<reference evidence="2" key="1">
    <citation type="submission" date="2025-08" db="UniProtKB">
        <authorList>
            <consortium name="Ensembl"/>
        </authorList>
    </citation>
    <scope>IDENTIFICATION</scope>
</reference>
<proteinExistence type="predicted"/>
<dbReference type="PROSITE" id="PS51725">
    <property type="entry name" value="ABM"/>
    <property type="match status" value="1"/>
</dbReference>
<dbReference type="InterPro" id="IPR007138">
    <property type="entry name" value="ABM_dom"/>
</dbReference>
<evidence type="ECO:0000313" key="3">
    <source>
        <dbReference type="Proteomes" id="UP000472270"/>
    </source>
</evidence>